<name>A0ABT0YE80_9ACTN</name>
<evidence type="ECO:0000313" key="1">
    <source>
        <dbReference type="EMBL" id="MCM4083554.1"/>
    </source>
</evidence>
<protein>
    <submittedName>
        <fullName evidence="1">DUF6308 family protein</fullName>
    </submittedName>
</protein>
<dbReference type="EMBL" id="JAMQOL010000060">
    <property type="protein sequence ID" value="MCM4083554.1"/>
    <property type="molecule type" value="Genomic_DNA"/>
</dbReference>
<gene>
    <name evidence="1" type="ORF">LXN57_39005</name>
</gene>
<organism evidence="1 2">
    <name type="scientific">Paractinoplanes hotanensis</name>
    <dbReference type="NCBI Taxonomy" id="2906497"/>
    <lineage>
        <taxon>Bacteria</taxon>
        <taxon>Bacillati</taxon>
        <taxon>Actinomycetota</taxon>
        <taxon>Actinomycetes</taxon>
        <taxon>Micromonosporales</taxon>
        <taxon>Micromonosporaceae</taxon>
        <taxon>Paractinoplanes</taxon>
    </lineage>
</organism>
<dbReference type="InterPro" id="IPR046275">
    <property type="entry name" value="DUF6308"/>
</dbReference>
<keyword evidence="2" id="KW-1185">Reference proteome</keyword>
<accession>A0ABT0YE80</accession>
<proteinExistence type="predicted"/>
<comment type="caution">
    <text evidence="1">The sequence shown here is derived from an EMBL/GenBank/DDBJ whole genome shotgun (WGS) entry which is preliminary data.</text>
</comment>
<evidence type="ECO:0000313" key="2">
    <source>
        <dbReference type="Proteomes" id="UP001523216"/>
    </source>
</evidence>
<reference evidence="1 2" key="1">
    <citation type="submission" date="2022-06" db="EMBL/GenBank/DDBJ databases">
        <title>Actinoplanes abujensis sp. nov., isolated from Nigerian arid soil.</title>
        <authorList>
            <person name="Ding P."/>
        </authorList>
    </citation>
    <scope>NUCLEOTIDE SEQUENCE [LARGE SCALE GENOMIC DNA]</scope>
    <source>
        <strain evidence="2">TRM88002</strain>
    </source>
</reference>
<sequence>MHASVLLDMVRGPEAERTLRWYFAEDRVQRYTGRRFEAWHGGGNRAATRDVITDDDLIAVQMLNVRVPAEVAIGLLDGDLGRKISQLLADIDTRIEMGTPAASDLITEESPAHRAWQLLKQQHGVDYVIAGKLLARKRPALIPVYDSVIRCQLGAPPRMWQALHDRLAADNGRLRQQLAALRAHSDIPVTVSLLRVLDVVLWMRHHSQHRKRNCPAFGTVPLN</sequence>
<dbReference type="Pfam" id="PF19827">
    <property type="entry name" value="DUF6308"/>
    <property type="match status" value="1"/>
</dbReference>
<dbReference type="Proteomes" id="UP001523216">
    <property type="component" value="Unassembled WGS sequence"/>
</dbReference>
<dbReference type="RefSeq" id="WP_251803253.1">
    <property type="nucleotide sequence ID" value="NZ_JAMQOL010000060.1"/>
</dbReference>